<accession>A0A1T1HEJ4</accession>
<dbReference type="Proteomes" id="UP000190064">
    <property type="component" value="Unassembled WGS sequence"/>
</dbReference>
<keyword evidence="4" id="KW-1185">Reference proteome</keyword>
<dbReference type="SUPFAM" id="SSF51261">
    <property type="entry name" value="Duplicated hybrid motif"/>
    <property type="match status" value="1"/>
</dbReference>
<dbReference type="Pfam" id="PF01476">
    <property type="entry name" value="LysM"/>
    <property type="match status" value="2"/>
</dbReference>
<dbReference type="Gene3D" id="2.70.70.10">
    <property type="entry name" value="Glucose Permease (Domain IIA)"/>
    <property type="match status" value="1"/>
</dbReference>
<organism evidence="3 4">
    <name type="scientific">Oceanospirillum linum</name>
    <dbReference type="NCBI Taxonomy" id="966"/>
    <lineage>
        <taxon>Bacteria</taxon>
        <taxon>Pseudomonadati</taxon>
        <taxon>Pseudomonadota</taxon>
        <taxon>Gammaproteobacteria</taxon>
        <taxon>Oceanospirillales</taxon>
        <taxon>Oceanospirillaceae</taxon>
        <taxon>Oceanospirillum</taxon>
    </lineage>
</organism>
<dbReference type="EMBL" id="MTSD02000001">
    <property type="protein sequence ID" value="OOV88150.1"/>
    <property type="molecule type" value="Genomic_DNA"/>
</dbReference>
<dbReference type="CDD" id="cd12797">
    <property type="entry name" value="M23_peptidase"/>
    <property type="match status" value="1"/>
</dbReference>
<dbReference type="InterPro" id="IPR036779">
    <property type="entry name" value="LysM_dom_sf"/>
</dbReference>
<dbReference type="CDD" id="cd00118">
    <property type="entry name" value="LysM"/>
    <property type="match status" value="2"/>
</dbReference>
<protein>
    <recommendedName>
        <fullName evidence="2">LysM domain-containing protein</fullName>
    </recommendedName>
</protein>
<gene>
    <name evidence="3" type="ORF">BTA35_0200960</name>
</gene>
<evidence type="ECO:0000259" key="2">
    <source>
        <dbReference type="PROSITE" id="PS51782"/>
    </source>
</evidence>
<dbReference type="InterPro" id="IPR016047">
    <property type="entry name" value="M23ase_b-sheet_dom"/>
</dbReference>
<dbReference type="InterPro" id="IPR050570">
    <property type="entry name" value="Cell_wall_metabolism_enzyme"/>
</dbReference>
<evidence type="ECO:0000256" key="1">
    <source>
        <dbReference type="SAM" id="SignalP"/>
    </source>
</evidence>
<comment type="caution">
    <text evidence="3">The sequence shown here is derived from an EMBL/GenBank/DDBJ whole genome shotgun (WGS) entry which is preliminary data.</text>
</comment>
<feature type="signal peptide" evidence="1">
    <location>
        <begin position="1"/>
        <end position="19"/>
    </location>
</feature>
<dbReference type="PANTHER" id="PTHR21666">
    <property type="entry name" value="PEPTIDASE-RELATED"/>
    <property type="match status" value="1"/>
</dbReference>
<feature type="domain" description="LysM" evidence="2">
    <location>
        <begin position="87"/>
        <end position="131"/>
    </location>
</feature>
<feature type="domain" description="LysM" evidence="2">
    <location>
        <begin position="31"/>
        <end position="75"/>
    </location>
</feature>
<dbReference type="STRING" id="966.BTA35_0200960"/>
<dbReference type="PANTHER" id="PTHR21666:SF270">
    <property type="entry name" value="MUREIN HYDROLASE ACTIVATOR ENVC"/>
    <property type="match status" value="1"/>
</dbReference>
<reference evidence="3" key="1">
    <citation type="submission" date="2017-02" db="EMBL/GenBank/DDBJ databases">
        <title>Draft Genome Sequence of the Salt Water Bacterium Oceanospirillum linum ATCC 11336.</title>
        <authorList>
            <person name="Trachtenberg A.M."/>
            <person name="Carney J.G."/>
            <person name="Linnane J.D."/>
            <person name="Rheaume B.A."/>
            <person name="Pitts N.L."/>
            <person name="Mykles D.L."/>
            <person name="Maclea K.S."/>
        </authorList>
    </citation>
    <scope>NUCLEOTIDE SEQUENCE [LARGE SCALE GENOMIC DNA]</scope>
    <source>
        <strain evidence="3">ATCC 11336</strain>
    </source>
</reference>
<dbReference type="AlphaFoldDB" id="A0A1T1HEJ4"/>
<feature type="chain" id="PRO_5010587307" description="LysM domain-containing protein" evidence="1">
    <location>
        <begin position="20"/>
        <end position="264"/>
    </location>
</feature>
<dbReference type="SMART" id="SM00257">
    <property type="entry name" value="LysM"/>
    <property type="match status" value="2"/>
</dbReference>
<dbReference type="PROSITE" id="PS51257">
    <property type="entry name" value="PROKAR_LIPOPROTEIN"/>
    <property type="match status" value="1"/>
</dbReference>
<dbReference type="PROSITE" id="PS51782">
    <property type="entry name" value="LYSM"/>
    <property type="match status" value="2"/>
</dbReference>
<evidence type="ECO:0000313" key="3">
    <source>
        <dbReference type="EMBL" id="OOV88150.1"/>
    </source>
</evidence>
<keyword evidence="1" id="KW-0732">Signal</keyword>
<sequence length="264" mass="28939">MPKLLFILTALIASFLLSACSSTPYGTTNSKVHLVKPGETFYSIARRYKVDLETLSRYNPKVVPHRLRAGTELQLPTRGSNPQTPSIQYTVQKGDTLSSIADHFAISLSNLKRSNPGIDHDRLHPGQKLIIGVAPRRATTGYIWPISNPRLISGFGEENWGLQKGVNLQAQPGQTVFAAKEGTVSFAGEMRSLGKVVIIQHPGDQQTVYASCDALVVKTGDTVKKRQPIATVGFNTLVNRAALHFQFRDRGAPLPPENYLPVIQ</sequence>
<dbReference type="InterPro" id="IPR011055">
    <property type="entry name" value="Dup_hybrid_motif"/>
</dbReference>
<proteinExistence type="predicted"/>
<name>A0A1T1HEJ4_OCELI</name>
<evidence type="ECO:0000313" key="4">
    <source>
        <dbReference type="Proteomes" id="UP000190064"/>
    </source>
</evidence>
<dbReference type="Pfam" id="PF01551">
    <property type="entry name" value="Peptidase_M23"/>
    <property type="match status" value="1"/>
</dbReference>
<dbReference type="InterPro" id="IPR018392">
    <property type="entry name" value="LysM"/>
</dbReference>
<dbReference type="Gene3D" id="3.10.350.10">
    <property type="entry name" value="LysM domain"/>
    <property type="match status" value="2"/>
</dbReference>
<dbReference type="GO" id="GO:0004222">
    <property type="term" value="F:metalloendopeptidase activity"/>
    <property type="evidence" value="ECO:0007669"/>
    <property type="project" value="TreeGrafter"/>
</dbReference>